<protein>
    <submittedName>
        <fullName evidence="1">Uncharacterized protein</fullName>
    </submittedName>
</protein>
<gene>
    <name evidence="1" type="ordered locus">MHLP_03780</name>
</gene>
<dbReference type="HOGENOM" id="CLU_092774_0_0_14"/>
<dbReference type="EMBL" id="CP003731">
    <property type="protein sequence ID" value="AFO52336.1"/>
    <property type="molecule type" value="Genomic_DNA"/>
</dbReference>
<accession>I7CGE3</accession>
<proteinExistence type="predicted"/>
<dbReference type="STRING" id="1212765.MHLP_03780"/>
<dbReference type="AlphaFoldDB" id="I7CGE3"/>
<sequence>MSFLVNSGATRSWKSITWLGSLIPDIKKNYQTAESYTKSSYKFLKDNWEHLWKFLKLYFRYIDLEKLYKLLSKESKRRKLAEVFQESNKSTLEGMVKNLQSIVSKSGEIGFYAGKPFDKIVQSLFEGSSNLGKLATRLGYLEGYIKDRNSKDKAQVESLVEFFSSNDDKIQSFVWDWFKNTRTQR</sequence>
<keyword evidence="2" id="KW-1185">Reference proteome</keyword>
<evidence type="ECO:0000313" key="2">
    <source>
        <dbReference type="Proteomes" id="UP000006502"/>
    </source>
</evidence>
<evidence type="ECO:0000313" key="1">
    <source>
        <dbReference type="EMBL" id="AFO52336.1"/>
    </source>
</evidence>
<reference evidence="2" key="2">
    <citation type="submission" date="2012-07" db="EMBL/GenBank/DDBJ databases">
        <title>Complete genome sequence of 'Candidatus Mycoplasma haemolamae'.</title>
        <authorList>
            <person name="Guimaraes A.M.S."/>
            <person name="Toth B."/>
            <person name="Santos A.P."/>
            <person name="Nascimento N.C."/>
            <person name="Sojka J.E."/>
            <person name="Messick J.B."/>
        </authorList>
    </citation>
    <scope>NUCLEOTIDE SEQUENCE [LARGE SCALE GENOMIC DNA]</scope>
    <source>
        <strain evidence="2">Purdue</strain>
    </source>
</reference>
<reference evidence="1 2" key="1">
    <citation type="journal article" date="2012" name="J. Bacteriol.">
        <title>Genome Sequence of "Candidatus Mycoplasma haemolamae" Strain Purdue, a Red Blood Cell Pathogen of Alpacas (Vicugna pacos) and Llamas (Lama glama).</title>
        <authorList>
            <person name="Guimaraes A.M."/>
            <person name="Toth B."/>
            <person name="Santos A.P."/>
            <person name="do Nascimento N.C."/>
            <person name="Kritchevsky J.E."/>
            <person name="Messick J.B."/>
        </authorList>
    </citation>
    <scope>NUCLEOTIDE SEQUENCE [LARGE SCALE GENOMIC DNA]</scope>
    <source>
        <strain evidence="1 2">Purdue</strain>
    </source>
</reference>
<organism evidence="1 2">
    <name type="scientific">Mycoplasma haematolamae (strain Purdue)</name>
    <dbReference type="NCBI Taxonomy" id="1212765"/>
    <lineage>
        <taxon>Bacteria</taxon>
        <taxon>Bacillati</taxon>
        <taxon>Mycoplasmatota</taxon>
        <taxon>Mollicutes</taxon>
        <taxon>Mycoplasmataceae</taxon>
        <taxon>Mycoplasma</taxon>
    </lineage>
</organism>
<dbReference type="PATRIC" id="fig|1212765.3.peg.858"/>
<name>I7CGE3_MYCHA</name>
<dbReference type="KEGG" id="mhl:MHLP_03780"/>
<dbReference type="Proteomes" id="UP000006502">
    <property type="component" value="Chromosome"/>
</dbReference>